<evidence type="ECO:0000313" key="2">
    <source>
        <dbReference type="EMBL" id="KAK1439931.1"/>
    </source>
</evidence>
<feature type="compositionally biased region" description="Basic and acidic residues" evidence="1">
    <location>
        <begin position="53"/>
        <end position="64"/>
    </location>
</feature>
<organism evidence="2 3">
    <name type="scientific">Tagetes erecta</name>
    <name type="common">African marigold</name>
    <dbReference type="NCBI Taxonomy" id="13708"/>
    <lineage>
        <taxon>Eukaryota</taxon>
        <taxon>Viridiplantae</taxon>
        <taxon>Streptophyta</taxon>
        <taxon>Embryophyta</taxon>
        <taxon>Tracheophyta</taxon>
        <taxon>Spermatophyta</taxon>
        <taxon>Magnoliopsida</taxon>
        <taxon>eudicotyledons</taxon>
        <taxon>Gunneridae</taxon>
        <taxon>Pentapetalae</taxon>
        <taxon>asterids</taxon>
        <taxon>campanulids</taxon>
        <taxon>Asterales</taxon>
        <taxon>Asteraceae</taxon>
        <taxon>Asteroideae</taxon>
        <taxon>Heliantheae alliance</taxon>
        <taxon>Tageteae</taxon>
        <taxon>Tagetes</taxon>
    </lineage>
</organism>
<evidence type="ECO:0000256" key="1">
    <source>
        <dbReference type="SAM" id="MobiDB-lite"/>
    </source>
</evidence>
<dbReference type="Proteomes" id="UP001229421">
    <property type="component" value="Unassembled WGS sequence"/>
</dbReference>
<accession>A0AAD8LJA1</accession>
<sequence>MELLLFSRSLGVGLRKVSTVMEVSIAWDTKLDRAHHGQYSLFLQRDPLAGEGSGERGRSEEPPRHKLAGGGVVIVSSSFATHLSPSQHHLAQPLLRASLLTHKLSRLPPRL</sequence>
<comment type="caution">
    <text evidence="2">The sequence shown here is derived from an EMBL/GenBank/DDBJ whole genome shotgun (WGS) entry which is preliminary data.</text>
</comment>
<proteinExistence type="predicted"/>
<reference evidence="2" key="1">
    <citation type="journal article" date="2023" name="bioRxiv">
        <title>Improved chromosome-level genome assembly for marigold (Tagetes erecta).</title>
        <authorList>
            <person name="Jiang F."/>
            <person name="Yuan L."/>
            <person name="Wang S."/>
            <person name="Wang H."/>
            <person name="Xu D."/>
            <person name="Wang A."/>
            <person name="Fan W."/>
        </authorList>
    </citation>
    <scope>NUCLEOTIDE SEQUENCE</scope>
    <source>
        <strain evidence="2">WSJ</strain>
        <tissue evidence="2">Leaf</tissue>
    </source>
</reference>
<keyword evidence="3" id="KW-1185">Reference proteome</keyword>
<evidence type="ECO:0000313" key="3">
    <source>
        <dbReference type="Proteomes" id="UP001229421"/>
    </source>
</evidence>
<gene>
    <name evidence="2" type="ORF">QVD17_05756</name>
</gene>
<dbReference type="EMBL" id="JAUHHV010000001">
    <property type="protein sequence ID" value="KAK1439931.1"/>
    <property type="molecule type" value="Genomic_DNA"/>
</dbReference>
<feature type="region of interest" description="Disordered" evidence="1">
    <location>
        <begin position="45"/>
        <end position="67"/>
    </location>
</feature>
<protein>
    <submittedName>
        <fullName evidence="2">Uncharacterized protein</fullName>
    </submittedName>
</protein>
<dbReference type="AlphaFoldDB" id="A0AAD8LJA1"/>
<name>A0AAD8LJA1_TARER</name>